<dbReference type="EMBL" id="JAAECE010000002">
    <property type="protein sequence ID" value="KAF1804630.1"/>
    <property type="molecule type" value="Genomic_DNA"/>
</dbReference>
<evidence type="ECO:0000313" key="2">
    <source>
        <dbReference type="EMBL" id="KAF1804630.1"/>
    </source>
</evidence>
<evidence type="ECO:0000256" key="1">
    <source>
        <dbReference type="SAM" id="MobiDB-lite"/>
    </source>
</evidence>
<dbReference type="AlphaFoldDB" id="A0A8H4BMC8"/>
<proteinExistence type="predicted"/>
<dbReference type="PANTHER" id="PTHR22876:SF5">
    <property type="entry name" value="CHROMOSOME 9 OPEN READING FRAME 85"/>
    <property type="match status" value="1"/>
</dbReference>
<comment type="caution">
    <text evidence="2">The sequence shown here is derived from an EMBL/GenBank/DDBJ whole genome shotgun (WGS) entry which is preliminary data.</text>
</comment>
<reference evidence="2 3" key="1">
    <citation type="submission" date="2019-09" db="EMBL/GenBank/DDBJ databases">
        <authorList>
            <consortium name="DOE Joint Genome Institute"/>
            <person name="Mondo S.J."/>
            <person name="Navarro-Mendoza M.I."/>
            <person name="Perez-Arques C."/>
            <person name="Panchal S."/>
            <person name="Nicolas F.E."/>
            <person name="Ganguly P."/>
            <person name="Pangilinan J."/>
            <person name="Grigoriev I."/>
            <person name="Heitman J."/>
            <person name="Sanya K."/>
            <person name="Garre V."/>
        </authorList>
    </citation>
    <scope>NUCLEOTIDE SEQUENCE [LARGE SCALE GENOMIC DNA]</scope>
    <source>
        <strain evidence="2 3">MU402</strain>
    </source>
</reference>
<feature type="region of interest" description="Disordered" evidence="1">
    <location>
        <begin position="1"/>
        <end position="34"/>
    </location>
</feature>
<gene>
    <name evidence="2" type="ORF">FB192DRAFT_1297383</name>
</gene>
<feature type="compositionally biased region" description="Acidic residues" evidence="1">
    <location>
        <begin position="164"/>
        <end position="190"/>
    </location>
</feature>
<dbReference type="Proteomes" id="UP000469890">
    <property type="component" value="Unassembled WGS sequence"/>
</dbReference>
<name>A0A8H4BMC8_MUCCL</name>
<dbReference type="InterPro" id="IPR019351">
    <property type="entry name" value="DUF2039"/>
</dbReference>
<feature type="compositionally biased region" description="Polar residues" evidence="1">
    <location>
        <begin position="1"/>
        <end position="13"/>
    </location>
</feature>
<dbReference type="PANTHER" id="PTHR22876">
    <property type="entry name" value="ZGC:101016"/>
    <property type="match status" value="1"/>
</dbReference>
<organism evidence="2 3">
    <name type="scientific">Mucor circinelloides f. lusitanicus</name>
    <name type="common">Mucor racemosus var. lusitanicus</name>
    <dbReference type="NCBI Taxonomy" id="29924"/>
    <lineage>
        <taxon>Eukaryota</taxon>
        <taxon>Fungi</taxon>
        <taxon>Fungi incertae sedis</taxon>
        <taxon>Mucoromycota</taxon>
        <taxon>Mucoromycotina</taxon>
        <taxon>Mucoromycetes</taxon>
        <taxon>Mucorales</taxon>
        <taxon>Mucorineae</taxon>
        <taxon>Mucoraceae</taxon>
        <taxon>Mucor</taxon>
    </lineage>
</organism>
<feature type="compositionally biased region" description="Polar residues" evidence="1">
    <location>
        <begin position="21"/>
        <end position="31"/>
    </location>
</feature>
<sequence>MSTYENKGSNRKGNNAKKGQAHQNTTSWKANKNSKKSREIAALPVYGLCQRCTDVILWRKKYKKYKPLTTVKRCTCCQEKAIKEAYHVLCDNCARSKRVCAKCLESKEILVSKDEIKTNADEMREGQEMERMLSRMTLRQRRSYMRKLERGDDVSGIVGKNEDSDFDFEDSDLEEDDDEEEEEEESGDESDEKKEEETKK</sequence>
<accession>A0A8H4BMC8</accession>
<evidence type="ECO:0000313" key="3">
    <source>
        <dbReference type="Proteomes" id="UP000469890"/>
    </source>
</evidence>
<dbReference type="Pfam" id="PF10217">
    <property type="entry name" value="DUF2039"/>
    <property type="match status" value="1"/>
</dbReference>
<protein>
    <submittedName>
        <fullName evidence="2">Uncharacterized protein</fullName>
    </submittedName>
</protein>
<feature type="compositionally biased region" description="Basic and acidic residues" evidence="1">
    <location>
        <begin position="191"/>
        <end position="200"/>
    </location>
</feature>
<feature type="region of interest" description="Disordered" evidence="1">
    <location>
        <begin position="152"/>
        <end position="200"/>
    </location>
</feature>